<accession>A0A2N0HL76</accession>
<sequence length="82" mass="8507">MSGEGVLPAAPGVGSFAAGMVAEARDTVAYLQRKRATALTVAENSSAAPEDRERAVITRQAIDVLIGDLAAGLHRGDSERED</sequence>
<gene>
    <name evidence="1" type="ORF">B0I00_1877</name>
</gene>
<dbReference type="AlphaFoldDB" id="A0A2N0HL76"/>
<dbReference type="Proteomes" id="UP000232587">
    <property type="component" value="Unassembled WGS sequence"/>
</dbReference>
<dbReference type="RefSeq" id="WP_100867084.1">
    <property type="nucleotide sequence ID" value="NZ_PHUF01000003.1"/>
</dbReference>
<dbReference type="EMBL" id="PHUF01000003">
    <property type="protein sequence ID" value="PKB19638.1"/>
    <property type="molecule type" value="Genomic_DNA"/>
</dbReference>
<organism evidence="1 2">
    <name type="scientific">Novosphingobium kunmingense</name>
    <dbReference type="NCBI Taxonomy" id="1211806"/>
    <lineage>
        <taxon>Bacteria</taxon>
        <taxon>Pseudomonadati</taxon>
        <taxon>Pseudomonadota</taxon>
        <taxon>Alphaproteobacteria</taxon>
        <taxon>Sphingomonadales</taxon>
        <taxon>Sphingomonadaceae</taxon>
        <taxon>Novosphingobium</taxon>
    </lineage>
</organism>
<proteinExistence type="predicted"/>
<evidence type="ECO:0000313" key="2">
    <source>
        <dbReference type="Proteomes" id="UP000232587"/>
    </source>
</evidence>
<protein>
    <submittedName>
        <fullName evidence="1">Uncharacterized protein</fullName>
    </submittedName>
</protein>
<name>A0A2N0HL76_9SPHN</name>
<comment type="caution">
    <text evidence="1">The sequence shown here is derived from an EMBL/GenBank/DDBJ whole genome shotgun (WGS) entry which is preliminary data.</text>
</comment>
<evidence type="ECO:0000313" key="1">
    <source>
        <dbReference type="EMBL" id="PKB19638.1"/>
    </source>
</evidence>
<keyword evidence="2" id="KW-1185">Reference proteome</keyword>
<reference evidence="1 2" key="1">
    <citation type="submission" date="2017-11" db="EMBL/GenBank/DDBJ databases">
        <title>Genomic Encyclopedia of Type Strains, Phase III (KMG-III): the genomes of soil and plant-associated and newly described type strains.</title>
        <authorList>
            <person name="Whitman W."/>
        </authorList>
    </citation>
    <scope>NUCLEOTIDE SEQUENCE [LARGE SCALE GENOMIC DNA]</scope>
    <source>
        <strain evidence="1 2">CGMCC 1.12274</strain>
    </source>
</reference>